<proteinExistence type="predicted"/>
<dbReference type="AlphaFoldDB" id="A0A821SUV3"/>
<dbReference type="Pfam" id="PF15785">
    <property type="entry name" value="SMG1"/>
    <property type="match status" value="1"/>
</dbReference>
<dbReference type="GO" id="GO:0000184">
    <property type="term" value="P:nuclear-transcribed mRNA catabolic process, nonsense-mediated decay"/>
    <property type="evidence" value="ECO:0007669"/>
    <property type="project" value="InterPro"/>
</dbReference>
<evidence type="ECO:0000313" key="2">
    <source>
        <dbReference type="Proteomes" id="UP000663838"/>
    </source>
</evidence>
<dbReference type="GO" id="GO:0004674">
    <property type="term" value="F:protein serine/threonine kinase activity"/>
    <property type="evidence" value="ECO:0007669"/>
    <property type="project" value="InterPro"/>
</dbReference>
<dbReference type="InterPro" id="IPR031559">
    <property type="entry name" value="SMG1"/>
</dbReference>
<dbReference type="EMBL" id="CAJOBS010003627">
    <property type="protein sequence ID" value="CAF4861816.1"/>
    <property type="molecule type" value="Genomic_DNA"/>
</dbReference>
<reference evidence="1" key="1">
    <citation type="submission" date="2021-02" db="EMBL/GenBank/DDBJ databases">
        <authorList>
            <person name="Nowell W R."/>
        </authorList>
    </citation>
    <scope>NUCLEOTIDE SEQUENCE</scope>
</reference>
<accession>A0A821SUV3</accession>
<sequence>MKVVDLSDHDSCAKLASSIFALIQDVLQLFNRLLTIKSIPVVQQVYQAILADMTSNFNVLLNVLEQKTIVIAVDYGVLKTLYSHCAAHEHLIHNSDLFKQNDTNNTMSLTKDNFEDLLKLLHRLIFNSHLSCHDTKYEIYSNEEEICNLCCRLLNKIVKRQRDLDISFLVRRMYATTWLERLFQSCQRQSNNESSKDEHLSEDQHRLLSYEQLPNFGNDALV</sequence>
<gene>
    <name evidence="1" type="ORF">TOA249_LOCUS27757</name>
</gene>
<dbReference type="Proteomes" id="UP000663838">
    <property type="component" value="Unassembled WGS sequence"/>
</dbReference>
<name>A0A821SUV3_9BILA</name>
<comment type="caution">
    <text evidence="1">The sequence shown here is derived from an EMBL/GenBank/DDBJ whole genome shotgun (WGS) entry which is preliminary data.</text>
</comment>
<organism evidence="1 2">
    <name type="scientific">Rotaria socialis</name>
    <dbReference type="NCBI Taxonomy" id="392032"/>
    <lineage>
        <taxon>Eukaryota</taxon>
        <taxon>Metazoa</taxon>
        <taxon>Spiralia</taxon>
        <taxon>Gnathifera</taxon>
        <taxon>Rotifera</taxon>
        <taxon>Eurotatoria</taxon>
        <taxon>Bdelloidea</taxon>
        <taxon>Philodinida</taxon>
        <taxon>Philodinidae</taxon>
        <taxon>Rotaria</taxon>
    </lineage>
</organism>
<evidence type="ECO:0000313" key="1">
    <source>
        <dbReference type="EMBL" id="CAF4861816.1"/>
    </source>
</evidence>
<protein>
    <submittedName>
        <fullName evidence="1">Uncharacterized protein</fullName>
    </submittedName>
</protein>